<protein>
    <submittedName>
        <fullName evidence="8">Predicted protein</fullName>
    </submittedName>
</protein>
<dbReference type="VEuPathDB" id="VectorBase:ISCW003213"/>
<keyword evidence="6" id="KW-0675">Receptor</keyword>
<evidence type="ECO:0000256" key="7">
    <source>
        <dbReference type="SAM" id="Phobius"/>
    </source>
</evidence>
<keyword evidence="10" id="KW-1185">Reference proteome</keyword>
<dbReference type="PaxDb" id="6945-B7PC49"/>
<proteinExistence type="predicted"/>
<reference evidence="8 10" key="1">
    <citation type="submission" date="2008-03" db="EMBL/GenBank/DDBJ databases">
        <title>Annotation of Ixodes scapularis.</title>
        <authorList>
            <consortium name="Ixodes scapularis Genome Project Consortium"/>
            <person name="Caler E."/>
            <person name="Hannick L.I."/>
            <person name="Bidwell S."/>
            <person name="Joardar V."/>
            <person name="Thiagarajan M."/>
            <person name="Amedeo P."/>
            <person name="Galinsky K.J."/>
            <person name="Schobel S."/>
            <person name="Inman J."/>
            <person name="Hostetler J."/>
            <person name="Miller J."/>
            <person name="Hammond M."/>
            <person name="Megy K."/>
            <person name="Lawson D."/>
            <person name="Kodira C."/>
            <person name="Sutton G."/>
            <person name="Meyer J."/>
            <person name="Hill C.A."/>
            <person name="Birren B."/>
            <person name="Nene V."/>
            <person name="Collins F."/>
            <person name="Alarcon-Chaidez F."/>
            <person name="Wikel S."/>
            <person name="Strausberg R."/>
        </authorList>
    </citation>
    <scope>NUCLEOTIDE SEQUENCE [LARGE SCALE GENOMIC DNA]</scope>
    <source>
        <strain evidence="10">Wikel</strain>
        <strain evidence="8">Wikel colony</strain>
    </source>
</reference>
<evidence type="ECO:0000256" key="2">
    <source>
        <dbReference type="ARBA" id="ARBA00022475"/>
    </source>
</evidence>
<dbReference type="GO" id="GO:0005886">
    <property type="term" value="C:plasma membrane"/>
    <property type="evidence" value="ECO:0007669"/>
    <property type="project" value="UniProtKB-SubCell"/>
</dbReference>
<dbReference type="EMBL" id="ABJB010366549">
    <property type="status" value="NOT_ANNOTATED_CDS"/>
    <property type="molecule type" value="Genomic_DNA"/>
</dbReference>
<keyword evidence="3 7" id="KW-0812">Transmembrane</keyword>
<dbReference type="InParanoid" id="B7PC49"/>
<reference evidence="9" key="2">
    <citation type="submission" date="2020-05" db="UniProtKB">
        <authorList>
            <consortium name="EnsemblMetazoa"/>
        </authorList>
    </citation>
    <scope>IDENTIFICATION</scope>
    <source>
        <strain evidence="9">wikel</strain>
    </source>
</reference>
<name>B7PC49_IXOSC</name>
<comment type="subcellular location">
    <subcellularLocation>
        <location evidence="1">Cell membrane</location>
        <topology evidence="1">Multi-pass membrane protein</topology>
    </subcellularLocation>
</comment>
<evidence type="ECO:0000256" key="3">
    <source>
        <dbReference type="ARBA" id="ARBA00022692"/>
    </source>
</evidence>
<keyword evidence="4 7" id="KW-1133">Transmembrane helix</keyword>
<dbReference type="HOGENOM" id="CLU_678400_0_0_1"/>
<accession>B7PC49</accession>
<feature type="transmembrane region" description="Helical" evidence="7">
    <location>
        <begin position="41"/>
        <end position="65"/>
    </location>
</feature>
<evidence type="ECO:0000256" key="1">
    <source>
        <dbReference type="ARBA" id="ARBA00004651"/>
    </source>
</evidence>
<dbReference type="Proteomes" id="UP000001555">
    <property type="component" value="Unassembled WGS sequence"/>
</dbReference>
<dbReference type="EnsemblMetazoa" id="ISCW003213-RA">
    <property type="protein sequence ID" value="ISCW003213-PA"/>
    <property type="gene ID" value="ISCW003213"/>
</dbReference>
<feature type="transmembrane region" description="Helical" evidence="7">
    <location>
        <begin position="174"/>
        <end position="193"/>
    </location>
</feature>
<evidence type="ECO:0000313" key="9">
    <source>
        <dbReference type="EnsemblMetazoa" id="ISCW003213-PA"/>
    </source>
</evidence>
<dbReference type="OrthoDB" id="5800391at2759"/>
<sequence>MQSVMLERFSLYGQLCRYGGCFFIQQLKSLENAKVVWKDLYTLYSATCVIFSFSFFLLLEVLFVLETNNFSTSIQSDKFSDILIQTQHVVVSSKVLVNFLSMATGSGDLLNYFKKAAAFEKRSGFVPSKRCVRTLGEERWSLFRRVLVLVALATSYILFMHFYVAHVADTVARVWAIACKIIGPIAGFLFFLYDTLCYGVLRCCSGVLLEYIRAQLREFEDCTRSNGALSGTEACRRLERIRLNMCSIRELSQNLNSTWNASLAATVAGIILANCVVSYSIFIDGIFEREVWIALAYCVYTSLVVLELVYMSQALMDETQKLKNATKNIRPFDLSRDCSQELRYLHDSIDPKDMCLTGGGFFRLNKPLLVSITGSIITYTVILVQTSNKLTSSTDFVVAPPAPYHK</sequence>
<evidence type="ECO:0000256" key="5">
    <source>
        <dbReference type="ARBA" id="ARBA00023136"/>
    </source>
</evidence>
<dbReference type="EMBL" id="DS681555">
    <property type="protein sequence ID" value="EEC04171.1"/>
    <property type="molecule type" value="Genomic_DNA"/>
</dbReference>
<keyword evidence="2" id="KW-1003">Cell membrane</keyword>
<dbReference type="AlphaFoldDB" id="B7PC49"/>
<dbReference type="PANTHER" id="PTHR21421">
    <property type="entry name" value="GUSTATORY RECEPTOR"/>
    <property type="match status" value="1"/>
</dbReference>
<dbReference type="FunCoup" id="B7PC49">
    <property type="interactions" value="33"/>
</dbReference>
<dbReference type="GO" id="GO:0051606">
    <property type="term" value="P:detection of stimulus"/>
    <property type="evidence" value="ECO:0007669"/>
    <property type="project" value="UniProtKB-ARBA"/>
</dbReference>
<dbReference type="GO" id="GO:0007606">
    <property type="term" value="P:sensory perception of chemical stimulus"/>
    <property type="evidence" value="ECO:0000318"/>
    <property type="project" value="GO_Central"/>
</dbReference>
<feature type="transmembrane region" description="Helical" evidence="7">
    <location>
        <begin position="291"/>
        <end position="311"/>
    </location>
</feature>
<evidence type="ECO:0000313" key="10">
    <source>
        <dbReference type="Proteomes" id="UP000001555"/>
    </source>
</evidence>
<keyword evidence="5 7" id="KW-0472">Membrane</keyword>
<dbReference type="EMBL" id="ABJB010541484">
    <property type="status" value="NOT_ANNOTATED_CDS"/>
    <property type="molecule type" value="Genomic_DNA"/>
</dbReference>
<feature type="transmembrane region" description="Helical" evidence="7">
    <location>
        <begin position="146"/>
        <end position="168"/>
    </location>
</feature>
<dbReference type="VEuPathDB" id="VectorBase:ISCP_025660"/>
<dbReference type="InterPro" id="IPR013604">
    <property type="entry name" value="7TM_chemorcpt"/>
</dbReference>
<dbReference type="Pfam" id="PF08395">
    <property type="entry name" value="7tm_7"/>
    <property type="match status" value="1"/>
</dbReference>
<dbReference type="VEuPathDB" id="VectorBase:ISCI003213"/>
<dbReference type="PANTHER" id="PTHR21421:SF29">
    <property type="entry name" value="GUSTATORY RECEPTOR 5A FOR TREHALOSE-RELATED"/>
    <property type="match status" value="1"/>
</dbReference>
<evidence type="ECO:0000256" key="4">
    <source>
        <dbReference type="ARBA" id="ARBA00022989"/>
    </source>
</evidence>
<dbReference type="GO" id="GO:0050909">
    <property type="term" value="P:sensory perception of taste"/>
    <property type="evidence" value="ECO:0007669"/>
    <property type="project" value="InterPro"/>
</dbReference>
<dbReference type="GO" id="GO:0038023">
    <property type="term" value="F:signaling receptor activity"/>
    <property type="evidence" value="ECO:0007669"/>
    <property type="project" value="UniProtKB-ARBA"/>
</dbReference>
<evidence type="ECO:0000313" key="8">
    <source>
        <dbReference type="EMBL" id="EEC04171.1"/>
    </source>
</evidence>
<feature type="transmembrane region" description="Helical" evidence="7">
    <location>
        <begin position="259"/>
        <end position="279"/>
    </location>
</feature>
<evidence type="ECO:0000256" key="6">
    <source>
        <dbReference type="ARBA" id="ARBA00023170"/>
    </source>
</evidence>
<gene>
    <name evidence="8" type="ORF">IscW_ISCW003213</name>
</gene>
<organism>
    <name type="scientific">Ixodes scapularis</name>
    <name type="common">Black-legged tick</name>
    <name type="synonym">Deer tick</name>
    <dbReference type="NCBI Taxonomy" id="6945"/>
    <lineage>
        <taxon>Eukaryota</taxon>
        <taxon>Metazoa</taxon>
        <taxon>Ecdysozoa</taxon>
        <taxon>Arthropoda</taxon>
        <taxon>Chelicerata</taxon>
        <taxon>Arachnida</taxon>
        <taxon>Acari</taxon>
        <taxon>Parasitiformes</taxon>
        <taxon>Ixodida</taxon>
        <taxon>Ixodoidea</taxon>
        <taxon>Ixodidae</taxon>
        <taxon>Ixodinae</taxon>
        <taxon>Ixodes</taxon>
    </lineage>
</organism>